<feature type="domain" description="Glutamine amidotransferase" evidence="1">
    <location>
        <begin position="84"/>
        <end position="194"/>
    </location>
</feature>
<dbReference type="PANTHER" id="PTHR42695:SF5">
    <property type="entry name" value="GLUTAMINE AMIDOTRANSFERASE YLR126C-RELATED"/>
    <property type="match status" value="1"/>
</dbReference>
<dbReference type="GO" id="GO:0005829">
    <property type="term" value="C:cytosol"/>
    <property type="evidence" value="ECO:0007669"/>
    <property type="project" value="TreeGrafter"/>
</dbReference>
<dbReference type="Pfam" id="PF00117">
    <property type="entry name" value="GATase"/>
    <property type="match status" value="1"/>
</dbReference>
<dbReference type="EMBL" id="CP138335">
    <property type="protein sequence ID" value="XBW08478.1"/>
    <property type="molecule type" value="Genomic_DNA"/>
</dbReference>
<sequence>MPGRFVMISSREQEVLAHNERQALLGFTGLTEHELRWVRLEHEPFPALKLDEWDGIILCGSRFDSSAPEESKSDWQLEVEAGLRELYGRVLEADFPFLGLCYGMGTLNTYLGGVVDSTYAEEISAPELTLTDEGQRDPLLTGVAPRFRAYVGHHEAITELAPGLVTLVSGKQAPIQMIRAGKNVYATQFHPELDQAAIELRIDIFSDAGYYPLEERARIEAGVRGVNTRSAHRVLRNFAQLHQESRHLR</sequence>
<protein>
    <submittedName>
        <fullName evidence="2">Glutamine amidotransferase</fullName>
    </submittedName>
</protein>
<dbReference type="NCBIfam" id="NF005743">
    <property type="entry name" value="PRK07567.1"/>
    <property type="match status" value="1"/>
</dbReference>
<dbReference type="InterPro" id="IPR044992">
    <property type="entry name" value="ChyE-like"/>
</dbReference>
<keyword evidence="2" id="KW-0315">Glutamine amidotransferase</keyword>
<name>A0AAU7V890_9ACTO</name>
<dbReference type="KEGG" id="sapp:SAC06_02670"/>
<evidence type="ECO:0000313" key="2">
    <source>
        <dbReference type="EMBL" id="XBW08478.1"/>
    </source>
</evidence>
<dbReference type="RefSeq" id="WP_350258678.1">
    <property type="nucleotide sequence ID" value="NZ_CP138335.1"/>
</dbReference>
<dbReference type="Gene3D" id="3.40.50.880">
    <property type="match status" value="1"/>
</dbReference>
<organism evidence="2">
    <name type="scientific">Scrofimicrobium appendicitidis</name>
    <dbReference type="NCBI Taxonomy" id="3079930"/>
    <lineage>
        <taxon>Bacteria</taxon>
        <taxon>Bacillati</taxon>
        <taxon>Actinomycetota</taxon>
        <taxon>Actinomycetes</taxon>
        <taxon>Actinomycetales</taxon>
        <taxon>Actinomycetaceae</taxon>
        <taxon>Scrofimicrobium</taxon>
    </lineage>
</organism>
<dbReference type="CDD" id="cd01741">
    <property type="entry name" value="GATase1_1"/>
    <property type="match status" value="1"/>
</dbReference>
<evidence type="ECO:0000259" key="1">
    <source>
        <dbReference type="Pfam" id="PF00117"/>
    </source>
</evidence>
<reference evidence="2" key="1">
    <citation type="submission" date="2023-11" db="EMBL/GenBank/DDBJ databases">
        <title>Scrofimicrobium hongkongense sp. nov., isolated from a patient with peritonitis.</title>
        <authorList>
            <person name="Lao H.Y."/>
            <person name="Wong A.Y.P."/>
            <person name="Ng T.L."/>
            <person name="Wong R.Y.L."/>
            <person name="Yau M.C.Y."/>
            <person name="Lam J.Y.W."/>
            <person name="Siu G.K.H."/>
        </authorList>
    </citation>
    <scope>NUCLEOTIDE SEQUENCE</scope>
    <source>
        <strain evidence="2">R131</strain>
    </source>
</reference>
<gene>
    <name evidence="2" type="ORF">SAC06_02670</name>
</gene>
<dbReference type="InterPro" id="IPR017926">
    <property type="entry name" value="GATASE"/>
</dbReference>
<dbReference type="SUPFAM" id="SSF52317">
    <property type="entry name" value="Class I glutamine amidotransferase-like"/>
    <property type="match status" value="1"/>
</dbReference>
<dbReference type="AlphaFoldDB" id="A0AAU7V890"/>
<dbReference type="PANTHER" id="PTHR42695">
    <property type="entry name" value="GLUTAMINE AMIDOTRANSFERASE YLR126C-RELATED"/>
    <property type="match status" value="1"/>
</dbReference>
<dbReference type="PROSITE" id="PS51273">
    <property type="entry name" value="GATASE_TYPE_1"/>
    <property type="match status" value="1"/>
</dbReference>
<accession>A0AAU7V890</accession>
<dbReference type="InterPro" id="IPR029062">
    <property type="entry name" value="Class_I_gatase-like"/>
</dbReference>
<proteinExistence type="predicted"/>